<name>E9H3L8_DAPPU</name>
<protein>
    <submittedName>
        <fullName evidence="2">Uncharacterized protein</fullName>
    </submittedName>
</protein>
<dbReference type="EMBL" id="GL732589">
    <property type="protein sequence ID" value="EFX73532.1"/>
    <property type="molecule type" value="Genomic_DNA"/>
</dbReference>
<dbReference type="AlphaFoldDB" id="E9H3L8"/>
<dbReference type="InParanoid" id="E9H3L8"/>
<evidence type="ECO:0000256" key="1">
    <source>
        <dbReference type="SAM" id="SignalP"/>
    </source>
</evidence>
<accession>E9H3L8</accession>
<proteinExistence type="predicted"/>
<dbReference type="OMA" id="WYLILVV"/>
<evidence type="ECO:0000313" key="2">
    <source>
        <dbReference type="EMBL" id="EFX73532.1"/>
    </source>
</evidence>
<feature type="signal peptide" evidence="1">
    <location>
        <begin position="1"/>
        <end position="23"/>
    </location>
</feature>
<evidence type="ECO:0000313" key="3">
    <source>
        <dbReference type="Proteomes" id="UP000000305"/>
    </source>
</evidence>
<keyword evidence="1" id="KW-0732">Signal</keyword>
<dbReference type="KEGG" id="dpx:DAPPUDRAFT_325067"/>
<dbReference type="HOGENOM" id="CLU_1798410_0_0_1"/>
<sequence length="144" mass="14245">MPNLCVWYLILVVSAGLISSIHSVPLPADPAPEKAAAAPAVDTKSAPGVATTRTHHKKHGFGGLFGGGLGYGAGLGYPGIGYGFGIPSYGLGYGLPLATYPPLYGGFGYPSLGGYGYGLGGLGGLGGYGGYGGFGYPGFGGFGY</sequence>
<dbReference type="Proteomes" id="UP000000305">
    <property type="component" value="Unassembled WGS sequence"/>
</dbReference>
<organism evidence="2 3">
    <name type="scientific">Daphnia pulex</name>
    <name type="common">Water flea</name>
    <dbReference type="NCBI Taxonomy" id="6669"/>
    <lineage>
        <taxon>Eukaryota</taxon>
        <taxon>Metazoa</taxon>
        <taxon>Ecdysozoa</taxon>
        <taxon>Arthropoda</taxon>
        <taxon>Crustacea</taxon>
        <taxon>Branchiopoda</taxon>
        <taxon>Diplostraca</taxon>
        <taxon>Cladocera</taxon>
        <taxon>Anomopoda</taxon>
        <taxon>Daphniidae</taxon>
        <taxon>Daphnia</taxon>
    </lineage>
</organism>
<gene>
    <name evidence="2" type="ORF">DAPPUDRAFT_325067</name>
</gene>
<keyword evidence="3" id="KW-1185">Reference proteome</keyword>
<reference evidence="2 3" key="1">
    <citation type="journal article" date="2011" name="Science">
        <title>The ecoresponsive genome of Daphnia pulex.</title>
        <authorList>
            <person name="Colbourne J.K."/>
            <person name="Pfrender M.E."/>
            <person name="Gilbert D."/>
            <person name="Thomas W.K."/>
            <person name="Tucker A."/>
            <person name="Oakley T.H."/>
            <person name="Tokishita S."/>
            <person name="Aerts A."/>
            <person name="Arnold G.J."/>
            <person name="Basu M.K."/>
            <person name="Bauer D.J."/>
            <person name="Caceres C.E."/>
            <person name="Carmel L."/>
            <person name="Casola C."/>
            <person name="Choi J.H."/>
            <person name="Detter J.C."/>
            <person name="Dong Q."/>
            <person name="Dusheyko S."/>
            <person name="Eads B.D."/>
            <person name="Frohlich T."/>
            <person name="Geiler-Samerotte K.A."/>
            <person name="Gerlach D."/>
            <person name="Hatcher P."/>
            <person name="Jogdeo S."/>
            <person name="Krijgsveld J."/>
            <person name="Kriventseva E.V."/>
            <person name="Kultz D."/>
            <person name="Laforsch C."/>
            <person name="Lindquist E."/>
            <person name="Lopez J."/>
            <person name="Manak J.R."/>
            <person name="Muller J."/>
            <person name="Pangilinan J."/>
            <person name="Patwardhan R.P."/>
            <person name="Pitluck S."/>
            <person name="Pritham E.J."/>
            <person name="Rechtsteiner A."/>
            <person name="Rho M."/>
            <person name="Rogozin I.B."/>
            <person name="Sakarya O."/>
            <person name="Salamov A."/>
            <person name="Schaack S."/>
            <person name="Shapiro H."/>
            <person name="Shiga Y."/>
            <person name="Skalitzky C."/>
            <person name="Smith Z."/>
            <person name="Souvorov A."/>
            <person name="Sung W."/>
            <person name="Tang Z."/>
            <person name="Tsuchiya D."/>
            <person name="Tu H."/>
            <person name="Vos H."/>
            <person name="Wang M."/>
            <person name="Wolf Y.I."/>
            <person name="Yamagata H."/>
            <person name="Yamada T."/>
            <person name="Ye Y."/>
            <person name="Shaw J.R."/>
            <person name="Andrews J."/>
            <person name="Crease T.J."/>
            <person name="Tang H."/>
            <person name="Lucas S.M."/>
            <person name="Robertson H.M."/>
            <person name="Bork P."/>
            <person name="Koonin E.V."/>
            <person name="Zdobnov E.M."/>
            <person name="Grigoriev I.V."/>
            <person name="Lynch M."/>
            <person name="Boore J.L."/>
        </authorList>
    </citation>
    <scope>NUCLEOTIDE SEQUENCE [LARGE SCALE GENOMIC DNA]</scope>
</reference>
<feature type="chain" id="PRO_5003237720" evidence="1">
    <location>
        <begin position="24"/>
        <end position="144"/>
    </location>
</feature>